<feature type="non-terminal residue" evidence="2">
    <location>
        <position position="1"/>
    </location>
</feature>
<name>A0A5J9WCY8_9POAL</name>
<protein>
    <recommendedName>
        <fullName evidence="1">F-box domain-containing protein</fullName>
    </recommendedName>
</protein>
<evidence type="ECO:0000313" key="2">
    <source>
        <dbReference type="EMBL" id="TVU45873.1"/>
    </source>
</evidence>
<evidence type="ECO:0000313" key="3">
    <source>
        <dbReference type="Proteomes" id="UP000324897"/>
    </source>
</evidence>
<organism evidence="2 3">
    <name type="scientific">Eragrostis curvula</name>
    <name type="common">weeping love grass</name>
    <dbReference type="NCBI Taxonomy" id="38414"/>
    <lineage>
        <taxon>Eukaryota</taxon>
        <taxon>Viridiplantae</taxon>
        <taxon>Streptophyta</taxon>
        <taxon>Embryophyta</taxon>
        <taxon>Tracheophyta</taxon>
        <taxon>Spermatophyta</taxon>
        <taxon>Magnoliopsida</taxon>
        <taxon>Liliopsida</taxon>
        <taxon>Poales</taxon>
        <taxon>Poaceae</taxon>
        <taxon>PACMAD clade</taxon>
        <taxon>Chloridoideae</taxon>
        <taxon>Eragrostideae</taxon>
        <taxon>Eragrostidinae</taxon>
        <taxon>Eragrostis</taxon>
    </lineage>
</organism>
<comment type="caution">
    <text evidence="2">The sequence shown here is derived from an EMBL/GenBank/DDBJ whole genome shotgun (WGS) entry which is preliminary data.</text>
</comment>
<dbReference type="Gene3D" id="1.20.1280.50">
    <property type="match status" value="1"/>
</dbReference>
<dbReference type="SUPFAM" id="SSF81383">
    <property type="entry name" value="F-box domain"/>
    <property type="match status" value="1"/>
</dbReference>
<dbReference type="PANTHER" id="PTHR34591:SF13">
    <property type="entry name" value="OS03G0669900 PROTEIN"/>
    <property type="match status" value="1"/>
</dbReference>
<dbReference type="OrthoDB" id="639965at2759"/>
<sequence>MEQSAALLLPQDVLADILARLAPRDLVMALVVCRAWRAVINSRRPLRADLLPLSLGGFFVNFNSHKFSEYFSDPSTTATISSMTGYVPHSTRYWRYVVGHCNGLLLLCDNCVVNPATRWWAEVPPASHTAPKTFYYRNYLVFDPTLSTHYEVFSIPHFYDDKDLGLTDQSEWPPSSCILHVFSSLTSRWEGTLFDRDGEAAATVLDMRKCMVEDSAVYYRRALYVHCQANVVLSISLSSNKYRAIKPPSPSIKEVFALGKSKNGVYFASLGSTWDRALRIWVLDESCGQTEWLLKYHVDLEYVYNEISHLLPSGSWVLQDVNYNYHRNHFSNEKNETQMDNGDRAEEHDYHGPVSIMGFHPFEEVIFLCQKMKRGLAYHLSSSKVQDLGHMYPRNYEYFAPVCEAILGYYPYTPCWM</sequence>
<evidence type="ECO:0000259" key="1">
    <source>
        <dbReference type="PROSITE" id="PS50181"/>
    </source>
</evidence>
<gene>
    <name evidence="2" type="ORF">EJB05_05380</name>
</gene>
<feature type="domain" description="F-box" evidence="1">
    <location>
        <begin position="3"/>
        <end position="50"/>
    </location>
</feature>
<proteinExistence type="predicted"/>
<dbReference type="InterPro" id="IPR001810">
    <property type="entry name" value="F-box_dom"/>
</dbReference>
<dbReference type="EMBL" id="RWGY01000004">
    <property type="protein sequence ID" value="TVU45873.1"/>
    <property type="molecule type" value="Genomic_DNA"/>
</dbReference>
<dbReference type="PANTHER" id="PTHR34591">
    <property type="entry name" value="OS03G0653100 PROTEIN-RELATED"/>
    <property type="match status" value="1"/>
</dbReference>
<dbReference type="Proteomes" id="UP000324897">
    <property type="component" value="Chromosome 5"/>
</dbReference>
<keyword evidence="3" id="KW-1185">Reference proteome</keyword>
<dbReference type="InterPro" id="IPR036047">
    <property type="entry name" value="F-box-like_dom_sf"/>
</dbReference>
<dbReference type="Pfam" id="PF12937">
    <property type="entry name" value="F-box-like"/>
    <property type="match status" value="1"/>
</dbReference>
<dbReference type="Gramene" id="TVU45873">
    <property type="protein sequence ID" value="TVU45873"/>
    <property type="gene ID" value="EJB05_05380"/>
</dbReference>
<dbReference type="SMART" id="SM00256">
    <property type="entry name" value="FBOX"/>
    <property type="match status" value="1"/>
</dbReference>
<dbReference type="PROSITE" id="PS50181">
    <property type="entry name" value="FBOX"/>
    <property type="match status" value="1"/>
</dbReference>
<accession>A0A5J9WCY8</accession>
<reference evidence="2 3" key="1">
    <citation type="journal article" date="2019" name="Sci. Rep.">
        <title>A high-quality genome of Eragrostis curvula grass provides insights into Poaceae evolution and supports new strategies to enhance forage quality.</title>
        <authorList>
            <person name="Carballo J."/>
            <person name="Santos B.A.C.M."/>
            <person name="Zappacosta D."/>
            <person name="Garbus I."/>
            <person name="Selva J.P."/>
            <person name="Gallo C.A."/>
            <person name="Diaz A."/>
            <person name="Albertini E."/>
            <person name="Caccamo M."/>
            <person name="Echenique V."/>
        </authorList>
    </citation>
    <scope>NUCLEOTIDE SEQUENCE [LARGE SCALE GENOMIC DNA]</scope>
    <source>
        <strain evidence="3">cv. Victoria</strain>
        <tissue evidence="2">Leaf</tissue>
    </source>
</reference>
<dbReference type="AlphaFoldDB" id="A0A5J9WCY8"/>